<dbReference type="InterPro" id="IPR017900">
    <property type="entry name" value="4Fe4S_Fe_S_CS"/>
</dbReference>
<evidence type="ECO:0000256" key="3">
    <source>
        <dbReference type="ARBA" id="ARBA00023004"/>
    </source>
</evidence>
<dbReference type="SUPFAM" id="SSF52218">
    <property type="entry name" value="Flavoproteins"/>
    <property type="match status" value="1"/>
</dbReference>
<reference evidence="6 7" key="1">
    <citation type="submission" date="2015-01" db="EMBL/GenBank/DDBJ databases">
        <title>Comparative genomics of non-oral Prevotella species.</title>
        <authorList>
            <person name="Accetto T."/>
            <person name="Nograsek B."/>
            <person name="Avgustin G."/>
        </authorList>
    </citation>
    <scope>NUCLEOTIDE SEQUENCE [LARGE SCALE GENOMIC DNA]</scope>
    <source>
        <strain evidence="6 7">P5-119</strain>
    </source>
</reference>
<keyword evidence="4" id="KW-0411">Iron-sulfur</keyword>
<dbReference type="GO" id="GO:0046872">
    <property type="term" value="F:metal ion binding"/>
    <property type="evidence" value="ECO:0007669"/>
    <property type="project" value="UniProtKB-KW"/>
</dbReference>
<evidence type="ECO:0000313" key="6">
    <source>
        <dbReference type="EMBL" id="KIP61347.1"/>
    </source>
</evidence>
<dbReference type="PANTHER" id="PTHR24960:SF79">
    <property type="entry name" value="PHOTOSYSTEM I IRON-SULFUR CENTER"/>
    <property type="match status" value="1"/>
</dbReference>
<dbReference type="PROSITE" id="PS51379">
    <property type="entry name" value="4FE4S_FER_2"/>
    <property type="match status" value="2"/>
</dbReference>
<name>A0A0D0IYA5_9BACT</name>
<feature type="domain" description="4Fe-4S ferredoxin-type" evidence="5">
    <location>
        <begin position="212"/>
        <end position="240"/>
    </location>
</feature>
<evidence type="ECO:0000256" key="1">
    <source>
        <dbReference type="ARBA" id="ARBA00022485"/>
    </source>
</evidence>
<keyword evidence="1" id="KW-0004">4Fe-4S</keyword>
<gene>
    <name evidence="6" type="ORF">ST44_09770</name>
</gene>
<dbReference type="InterPro" id="IPR017896">
    <property type="entry name" value="4Fe4S_Fe-S-bd"/>
</dbReference>
<protein>
    <submittedName>
        <fullName evidence="6">4Fe-4S ferredoxin</fullName>
    </submittedName>
</protein>
<dbReference type="GO" id="GO:0051539">
    <property type="term" value="F:4 iron, 4 sulfur cluster binding"/>
    <property type="evidence" value="ECO:0007669"/>
    <property type="project" value="UniProtKB-KW"/>
</dbReference>
<evidence type="ECO:0000256" key="2">
    <source>
        <dbReference type="ARBA" id="ARBA00022723"/>
    </source>
</evidence>
<dbReference type="InterPro" id="IPR050157">
    <property type="entry name" value="PSI_iron-sulfur_center"/>
</dbReference>
<dbReference type="PROSITE" id="PS00198">
    <property type="entry name" value="4FE4S_FER_1"/>
    <property type="match status" value="2"/>
</dbReference>
<dbReference type="Gene3D" id="3.40.50.360">
    <property type="match status" value="1"/>
</dbReference>
<dbReference type="STRING" id="1602171.ST44_09770"/>
<keyword evidence="7" id="KW-1185">Reference proteome</keyword>
<dbReference type="RefSeq" id="WP_042519734.1">
    <property type="nucleotide sequence ID" value="NZ_JXQK01000067.1"/>
</dbReference>
<dbReference type="NCBIfam" id="NF038196">
    <property type="entry name" value="ferrodoxin_EFR1"/>
    <property type="match status" value="1"/>
</dbReference>
<keyword evidence="2" id="KW-0479">Metal-binding</keyword>
<dbReference type="InterPro" id="IPR029039">
    <property type="entry name" value="Flavoprotein-like_sf"/>
</dbReference>
<dbReference type="Pfam" id="PF12724">
    <property type="entry name" value="Flavodoxin_5"/>
    <property type="match status" value="1"/>
</dbReference>
<dbReference type="Pfam" id="PF00037">
    <property type="entry name" value="Fer4"/>
    <property type="match status" value="1"/>
</dbReference>
<dbReference type="Proteomes" id="UP000032046">
    <property type="component" value="Unassembled WGS sequence"/>
</dbReference>
<sequence>MVFYFSGTGNSKHVAQRLAQATGESCISITDCMSKDECSFSLSEDERVGFVTPVYFWGLPDIVVRFVNKLTLTGLHHNFIYHVLTFGTTTGQAHYMMQELLKKKGLRLDAKYNVRMVDVWTPIFDVSDHEKCLRKTEEAEKSIAKTTARAAARKAGNFDCLRFPHWFAHWYYLTYENQRKTKNFHVMNDRCVGCGKCASQCPEQAIECKDGYPVWTKEKCTLCLRCLHHCPRFAIQYGRHTMKHGQFVHPGERGQDA</sequence>
<dbReference type="PANTHER" id="PTHR24960">
    <property type="entry name" value="PHOTOSYSTEM I IRON-SULFUR CENTER-RELATED"/>
    <property type="match status" value="1"/>
</dbReference>
<proteinExistence type="predicted"/>
<dbReference type="EMBL" id="JXQK01000067">
    <property type="protein sequence ID" value="KIP61347.1"/>
    <property type="molecule type" value="Genomic_DNA"/>
</dbReference>
<evidence type="ECO:0000259" key="5">
    <source>
        <dbReference type="PROSITE" id="PS51379"/>
    </source>
</evidence>
<organism evidence="6 7">
    <name type="scientific">Prevotella pectinovora</name>
    <dbReference type="NCBI Taxonomy" id="1602169"/>
    <lineage>
        <taxon>Bacteria</taxon>
        <taxon>Pseudomonadati</taxon>
        <taxon>Bacteroidota</taxon>
        <taxon>Bacteroidia</taxon>
        <taxon>Bacteroidales</taxon>
        <taxon>Prevotellaceae</taxon>
        <taxon>Prevotella</taxon>
    </lineage>
</organism>
<dbReference type="SUPFAM" id="SSF54862">
    <property type="entry name" value="4Fe-4S ferredoxins"/>
    <property type="match status" value="1"/>
</dbReference>
<comment type="caution">
    <text evidence="6">The sequence shown here is derived from an EMBL/GenBank/DDBJ whole genome shotgun (WGS) entry which is preliminary data.</text>
</comment>
<dbReference type="InterPro" id="IPR047964">
    <property type="entry name" value="EFR1-like"/>
</dbReference>
<dbReference type="InterPro" id="IPR026816">
    <property type="entry name" value="Flavodoxin_dom"/>
</dbReference>
<accession>A0A0D0IYA5</accession>
<evidence type="ECO:0000256" key="4">
    <source>
        <dbReference type="ARBA" id="ARBA00023014"/>
    </source>
</evidence>
<keyword evidence="3" id="KW-0408">Iron</keyword>
<evidence type="ECO:0000313" key="7">
    <source>
        <dbReference type="Proteomes" id="UP000032046"/>
    </source>
</evidence>
<feature type="domain" description="4Fe-4S ferredoxin-type" evidence="5">
    <location>
        <begin position="182"/>
        <end position="211"/>
    </location>
</feature>
<dbReference type="Gene3D" id="3.30.70.20">
    <property type="match status" value="1"/>
</dbReference>
<dbReference type="AlphaFoldDB" id="A0A0D0IYA5"/>